<proteinExistence type="predicted"/>
<dbReference type="InParanoid" id="A0A1V9XZ13"/>
<dbReference type="Proteomes" id="UP000192247">
    <property type="component" value="Unassembled WGS sequence"/>
</dbReference>
<protein>
    <submittedName>
        <fullName evidence="1">Uncharacterized protein</fullName>
    </submittedName>
</protein>
<reference evidence="1 2" key="1">
    <citation type="journal article" date="2017" name="Gigascience">
        <title>Draft genome of the honey bee ectoparasitic mite, Tropilaelaps mercedesae, is shaped by the parasitic life history.</title>
        <authorList>
            <person name="Dong X."/>
            <person name="Armstrong S.D."/>
            <person name="Xia D."/>
            <person name="Makepeace B.L."/>
            <person name="Darby A.C."/>
            <person name="Kadowaki T."/>
        </authorList>
    </citation>
    <scope>NUCLEOTIDE SEQUENCE [LARGE SCALE GENOMIC DNA]</scope>
    <source>
        <strain evidence="1">Wuxi-XJTLU</strain>
    </source>
</reference>
<keyword evidence="2" id="KW-1185">Reference proteome</keyword>
<evidence type="ECO:0000313" key="2">
    <source>
        <dbReference type="Proteomes" id="UP000192247"/>
    </source>
</evidence>
<organism evidence="1 2">
    <name type="scientific">Tropilaelaps mercedesae</name>
    <dbReference type="NCBI Taxonomy" id="418985"/>
    <lineage>
        <taxon>Eukaryota</taxon>
        <taxon>Metazoa</taxon>
        <taxon>Ecdysozoa</taxon>
        <taxon>Arthropoda</taxon>
        <taxon>Chelicerata</taxon>
        <taxon>Arachnida</taxon>
        <taxon>Acari</taxon>
        <taxon>Parasitiformes</taxon>
        <taxon>Mesostigmata</taxon>
        <taxon>Gamasina</taxon>
        <taxon>Dermanyssoidea</taxon>
        <taxon>Laelapidae</taxon>
        <taxon>Tropilaelaps</taxon>
    </lineage>
</organism>
<dbReference type="EMBL" id="MNPL01001900">
    <property type="protein sequence ID" value="OQR78709.1"/>
    <property type="molecule type" value="Genomic_DNA"/>
</dbReference>
<comment type="caution">
    <text evidence="1">The sequence shown here is derived from an EMBL/GenBank/DDBJ whole genome shotgun (WGS) entry which is preliminary data.</text>
</comment>
<accession>A0A1V9XZ13</accession>
<dbReference type="AlphaFoldDB" id="A0A1V9XZ13"/>
<sequence length="112" mass="12645">MPEPSTPRFILARREICSRFDKDELVDLFSTFSTSNTFKRLKQLSQRKVIVDTGAGFLKGMNMVVGISFHDPFVVKAPPKAPPSPKCVCTRRASTVLFARCFHRATFESIFS</sequence>
<name>A0A1V9XZ13_9ACAR</name>
<gene>
    <name evidence="1" type="ORF">BIW11_02682</name>
</gene>
<evidence type="ECO:0000313" key="1">
    <source>
        <dbReference type="EMBL" id="OQR78709.1"/>
    </source>
</evidence>